<dbReference type="RefSeq" id="XP_009045446.1">
    <property type="nucleotide sequence ID" value="XM_009047198.1"/>
</dbReference>
<evidence type="ECO:0000256" key="1">
    <source>
        <dbReference type="ARBA" id="ARBA00023125"/>
    </source>
</evidence>
<reference evidence="5 6" key="1">
    <citation type="journal article" date="2013" name="Nature">
        <title>Insights into bilaterian evolution from three spiralian genomes.</title>
        <authorList>
            <person name="Simakov O."/>
            <person name="Marletaz F."/>
            <person name="Cho S.J."/>
            <person name="Edsinger-Gonzales E."/>
            <person name="Havlak P."/>
            <person name="Hellsten U."/>
            <person name="Kuo D.H."/>
            <person name="Larsson T."/>
            <person name="Lv J."/>
            <person name="Arendt D."/>
            <person name="Savage R."/>
            <person name="Osoegawa K."/>
            <person name="de Jong P."/>
            <person name="Grimwood J."/>
            <person name="Chapman J.A."/>
            <person name="Shapiro H."/>
            <person name="Aerts A."/>
            <person name="Otillar R.P."/>
            <person name="Terry A.Y."/>
            <person name="Boore J.L."/>
            <person name="Grigoriev I.V."/>
            <person name="Lindberg D.R."/>
            <person name="Seaver E.C."/>
            <person name="Weisblat D.A."/>
            <person name="Putnam N.H."/>
            <person name="Rokhsar D.S."/>
        </authorList>
    </citation>
    <scope>NUCLEOTIDE SEQUENCE [LARGE SCALE GENOMIC DNA]</scope>
</reference>
<keyword evidence="1 3" id="KW-0238">DNA-binding</keyword>
<gene>
    <name evidence="5" type="ORF">LOTGIDRAFT_79770</name>
</gene>
<dbReference type="PANTHER" id="PTHR11829">
    <property type="entry name" value="FORKHEAD BOX PROTEIN"/>
    <property type="match status" value="1"/>
</dbReference>
<dbReference type="PRINTS" id="PR00053">
    <property type="entry name" value="FORKHEAD"/>
</dbReference>
<dbReference type="PROSITE" id="PS00658">
    <property type="entry name" value="FORK_HEAD_2"/>
    <property type="match status" value="1"/>
</dbReference>
<dbReference type="InterPro" id="IPR001766">
    <property type="entry name" value="Fork_head_dom"/>
</dbReference>
<evidence type="ECO:0000313" key="6">
    <source>
        <dbReference type="Proteomes" id="UP000030746"/>
    </source>
</evidence>
<feature type="DNA-binding region" description="Fork-head" evidence="3">
    <location>
        <begin position="1"/>
        <end position="93"/>
    </location>
</feature>
<dbReference type="SUPFAM" id="SSF46785">
    <property type="entry name" value="Winged helix' DNA-binding domain"/>
    <property type="match status" value="1"/>
</dbReference>
<dbReference type="GO" id="GO:0030154">
    <property type="term" value="P:cell differentiation"/>
    <property type="evidence" value="ECO:0007669"/>
    <property type="project" value="TreeGrafter"/>
</dbReference>
<dbReference type="CDD" id="cd20035">
    <property type="entry name" value="FH_FOXQ2-like"/>
    <property type="match status" value="1"/>
</dbReference>
<dbReference type="Pfam" id="PF00250">
    <property type="entry name" value="Forkhead"/>
    <property type="match status" value="1"/>
</dbReference>
<protein>
    <recommendedName>
        <fullName evidence="4">Fork-head domain-containing protein</fullName>
    </recommendedName>
</protein>
<dbReference type="FunFam" id="1.10.10.10:FF:000352">
    <property type="entry name" value="Forkhead box Q2"/>
    <property type="match status" value="1"/>
</dbReference>
<keyword evidence="2 3" id="KW-0539">Nucleus</keyword>
<dbReference type="EMBL" id="KB199905">
    <property type="protein sequence ID" value="ESP03964.1"/>
    <property type="molecule type" value="Genomic_DNA"/>
</dbReference>
<dbReference type="Proteomes" id="UP000030746">
    <property type="component" value="Unassembled WGS sequence"/>
</dbReference>
<evidence type="ECO:0000313" key="5">
    <source>
        <dbReference type="EMBL" id="ESP03964.1"/>
    </source>
</evidence>
<dbReference type="OMA" id="YWSIHPL"/>
<accession>V4AIN8</accession>
<feature type="non-terminal residue" evidence="5">
    <location>
        <position position="1"/>
    </location>
</feature>
<dbReference type="PANTHER" id="PTHR11829:SF142">
    <property type="entry name" value="FORK-HEAD DOMAIN-CONTAINING PROTEIN"/>
    <property type="match status" value="1"/>
</dbReference>
<comment type="subcellular location">
    <subcellularLocation>
        <location evidence="3">Nucleus</location>
    </subcellularLocation>
</comment>
<dbReference type="GeneID" id="20252422"/>
<dbReference type="PROSITE" id="PS50039">
    <property type="entry name" value="FORK_HEAD_3"/>
    <property type="match status" value="1"/>
</dbReference>
<dbReference type="GO" id="GO:0000978">
    <property type="term" value="F:RNA polymerase II cis-regulatory region sequence-specific DNA binding"/>
    <property type="evidence" value="ECO:0007669"/>
    <property type="project" value="TreeGrafter"/>
</dbReference>
<dbReference type="InterPro" id="IPR030456">
    <property type="entry name" value="TF_fork_head_CS_2"/>
</dbReference>
<keyword evidence="6" id="KW-1185">Reference proteome</keyword>
<dbReference type="SMART" id="SM00339">
    <property type="entry name" value="FH"/>
    <property type="match status" value="1"/>
</dbReference>
<dbReference type="AlphaFoldDB" id="V4AIN8"/>
<evidence type="ECO:0000256" key="2">
    <source>
        <dbReference type="ARBA" id="ARBA00023242"/>
    </source>
</evidence>
<dbReference type="GO" id="GO:0000981">
    <property type="term" value="F:DNA-binding transcription factor activity, RNA polymerase II-specific"/>
    <property type="evidence" value="ECO:0007669"/>
    <property type="project" value="TreeGrafter"/>
</dbReference>
<dbReference type="InterPro" id="IPR050211">
    <property type="entry name" value="FOX_domain-containing"/>
</dbReference>
<organism evidence="5 6">
    <name type="scientific">Lottia gigantea</name>
    <name type="common">Giant owl limpet</name>
    <dbReference type="NCBI Taxonomy" id="225164"/>
    <lineage>
        <taxon>Eukaryota</taxon>
        <taxon>Metazoa</taxon>
        <taxon>Spiralia</taxon>
        <taxon>Lophotrochozoa</taxon>
        <taxon>Mollusca</taxon>
        <taxon>Gastropoda</taxon>
        <taxon>Patellogastropoda</taxon>
        <taxon>Lottioidea</taxon>
        <taxon>Lottiidae</taxon>
        <taxon>Lottia</taxon>
    </lineage>
</organism>
<dbReference type="Gene3D" id="1.10.10.10">
    <property type="entry name" value="Winged helix-like DNA-binding domain superfamily/Winged helix DNA-binding domain"/>
    <property type="match status" value="1"/>
</dbReference>
<feature type="non-terminal residue" evidence="5">
    <location>
        <position position="99"/>
    </location>
</feature>
<evidence type="ECO:0000256" key="3">
    <source>
        <dbReference type="PROSITE-ProRule" id="PRU00089"/>
    </source>
</evidence>
<sequence>KPSHSYIALISMAILESSEKKLLLGDIYEYIMEKFPYFNNQEKAWRNSIRHNLSLNECFIKNGRSDNGKGNFWSIHPACLEDFSKGDFRRRQARRRARR</sequence>
<name>V4AIN8_LOTGI</name>
<dbReference type="InterPro" id="IPR036390">
    <property type="entry name" value="WH_DNA-bd_sf"/>
</dbReference>
<dbReference type="CTD" id="20252422"/>
<evidence type="ECO:0000259" key="4">
    <source>
        <dbReference type="PROSITE" id="PS50039"/>
    </source>
</evidence>
<dbReference type="InterPro" id="IPR047519">
    <property type="entry name" value="FH_FOXQ2-like"/>
</dbReference>
<dbReference type="InterPro" id="IPR036388">
    <property type="entry name" value="WH-like_DNA-bd_sf"/>
</dbReference>
<proteinExistence type="predicted"/>
<dbReference type="OrthoDB" id="5954824at2759"/>
<dbReference type="KEGG" id="lgi:LOTGIDRAFT_79770"/>
<feature type="domain" description="Fork-head" evidence="4">
    <location>
        <begin position="1"/>
        <end position="93"/>
    </location>
</feature>
<dbReference type="HOGENOM" id="CLU_077699_5_2_1"/>
<dbReference type="GO" id="GO:0005634">
    <property type="term" value="C:nucleus"/>
    <property type="evidence" value="ECO:0007669"/>
    <property type="project" value="UniProtKB-SubCell"/>
</dbReference>
<dbReference type="GO" id="GO:0009653">
    <property type="term" value="P:anatomical structure morphogenesis"/>
    <property type="evidence" value="ECO:0007669"/>
    <property type="project" value="TreeGrafter"/>
</dbReference>